<keyword evidence="7" id="KW-1185">Reference proteome</keyword>
<dbReference type="Proteomes" id="UP000190229">
    <property type="component" value="Unassembled WGS sequence"/>
</dbReference>
<dbReference type="SUPFAM" id="SSF56784">
    <property type="entry name" value="HAD-like"/>
    <property type="match status" value="1"/>
</dbReference>
<organism evidence="5 7">
    <name type="scientific">Ferroacidibacillus organovorans</name>
    <dbReference type="NCBI Taxonomy" id="1765683"/>
    <lineage>
        <taxon>Bacteria</taxon>
        <taxon>Bacillati</taxon>
        <taxon>Bacillota</taxon>
        <taxon>Bacilli</taxon>
        <taxon>Bacillales</taxon>
        <taxon>Alicyclobacillaceae</taxon>
        <taxon>Ferroacidibacillus</taxon>
    </lineage>
</organism>
<keyword evidence="3" id="KW-0460">Magnesium</keyword>
<proteinExistence type="predicted"/>
<reference evidence="5 7" key="2">
    <citation type="submission" date="2017-02" db="EMBL/GenBank/DDBJ databases">
        <title>Draft genome of Acidibacillus ferrooxidans Huett2.</title>
        <authorList>
            <person name="Schopf S."/>
        </authorList>
    </citation>
    <scope>NUCLEOTIDE SEQUENCE [LARGE SCALE GENOMIC DNA]</scope>
    <source>
        <strain evidence="5 7">Huett2</strain>
    </source>
</reference>
<dbReference type="GO" id="GO:0009231">
    <property type="term" value="P:riboflavin biosynthetic process"/>
    <property type="evidence" value="ECO:0007669"/>
    <property type="project" value="TreeGrafter"/>
</dbReference>
<dbReference type="Gene3D" id="3.40.50.1000">
    <property type="entry name" value="HAD superfamily/HAD-like"/>
    <property type="match status" value="1"/>
</dbReference>
<dbReference type="SFLD" id="SFLDS00003">
    <property type="entry name" value="Haloacid_Dehalogenase"/>
    <property type="match status" value="1"/>
</dbReference>
<dbReference type="PANTHER" id="PTHR46470:SF4">
    <property type="entry name" value="5-AMINO-6-(5-PHOSPHO-D-RIBITYLAMINO)URACIL PHOSPHATASE YIGB"/>
    <property type="match status" value="1"/>
</dbReference>
<dbReference type="Gene3D" id="1.20.120.710">
    <property type="entry name" value="Haloacid dehalogenase hydrolase-like domain"/>
    <property type="match status" value="1"/>
</dbReference>
<keyword evidence="2" id="KW-0378">Hydrolase</keyword>
<dbReference type="STRING" id="1765683.B2M26_01370"/>
<dbReference type="InterPro" id="IPR036412">
    <property type="entry name" value="HAD-like_sf"/>
</dbReference>
<dbReference type="Proteomes" id="UP000077421">
    <property type="component" value="Unassembled WGS sequence"/>
</dbReference>
<reference evidence="4 6" key="1">
    <citation type="submission" date="2016-02" db="EMBL/GenBank/DDBJ databases">
        <title>Draft genome sequence of Acidibacillus ferrooxidans SLC66.</title>
        <authorList>
            <person name="Oliveira G."/>
            <person name="Nancucheo I."/>
            <person name="Dall'Agnol H."/>
            <person name="Johnson B."/>
            <person name="Oliveira R."/>
            <person name="Nunes G.L."/>
            <person name="Tzotzos G."/>
            <person name="Orellana S.C."/>
            <person name="Salim A.C."/>
            <person name="Araujo F.M."/>
        </authorList>
    </citation>
    <scope>NUCLEOTIDE SEQUENCE [LARGE SCALE GENOMIC DNA]</scope>
    <source>
        <strain evidence="4 6">SLC66</strain>
    </source>
</reference>
<evidence type="ECO:0000256" key="2">
    <source>
        <dbReference type="ARBA" id="ARBA00022801"/>
    </source>
</evidence>
<sequence length="242" mass="27092">MPKAILLDLDDTILSYESVADVSWRVVCNEVAKEIAPVTKEDLVSALKANATWFWSDPLRHKVGRMDLLASRKTIVDMTLTALGVSHPSLAEWIAVRFEEERTQAIDLLPGAVETIEFWRKAGIKLALLTNGAGISQRAKIDRFSLSSHFDLILIESEFGVGKPEEKIYQHALNVLDVSAVDAWMIGDNAEWEVVAPQRMGIKGIWVNGKNASWPEAFAIKPYRIIRSLSDLLQFETMIDDT</sequence>
<evidence type="ECO:0008006" key="8">
    <source>
        <dbReference type="Google" id="ProtNLM"/>
    </source>
</evidence>
<dbReference type="InterPro" id="IPR006439">
    <property type="entry name" value="HAD-SF_hydro_IA"/>
</dbReference>
<evidence type="ECO:0000256" key="1">
    <source>
        <dbReference type="ARBA" id="ARBA00001946"/>
    </source>
</evidence>
<evidence type="ECO:0000313" key="6">
    <source>
        <dbReference type="Proteomes" id="UP000077421"/>
    </source>
</evidence>
<evidence type="ECO:0000256" key="3">
    <source>
        <dbReference type="ARBA" id="ARBA00022842"/>
    </source>
</evidence>
<dbReference type="InterPro" id="IPR051400">
    <property type="entry name" value="HAD-like_hydrolase"/>
</dbReference>
<dbReference type="InterPro" id="IPR023214">
    <property type="entry name" value="HAD_sf"/>
</dbReference>
<evidence type="ECO:0000313" key="4">
    <source>
        <dbReference type="EMBL" id="OAG93239.1"/>
    </source>
</evidence>
<name>A0A161PWX0_9BACL</name>
<accession>A0A161PWX0</accession>
<dbReference type="PANTHER" id="PTHR46470">
    <property type="entry name" value="N-ACYLNEURAMINATE-9-PHOSPHATASE"/>
    <property type="match status" value="1"/>
</dbReference>
<dbReference type="EMBL" id="LSUQ01000044">
    <property type="protein sequence ID" value="OAG93239.1"/>
    <property type="molecule type" value="Genomic_DNA"/>
</dbReference>
<dbReference type="SFLD" id="SFLDG01129">
    <property type="entry name" value="C1.5:_HAD__Beta-PGM__Phosphata"/>
    <property type="match status" value="1"/>
</dbReference>
<evidence type="ECO:0000313" key="5">
    <source>
        <dbReference type="EMBL" id="OPG17412.1"/>
    </source>
</evidence>
<evidence type="ECO:0000313" key="7">
    <source>
        <dbReference type="Proteomes" id="UP000190229"/>
    </source>
</evidence>
<dbReference type="EMBL" id="MWPS01000003">
    <property type="protein sequence ID" value="OPG17412.1"/>
    <property type="molecule type" value="Genomic_DNA"/>
</dbReference>
<dbReference type="AlphaFoldDB" id="A0A161PWX0"/>
<comment type="cofactor">
    <cofactor evidence="1">
        <name>Mg(2+)</name>
        <dbReference type="ChEBI" id="CHEBI:18420"/>
    </cofactor>
</comment>
<comment type="caution">
    <text evidence="5">The sequence shown here is derived from an EMBL/GenBank/DDBJ whole genome shotgun (WGS) entry which is preliminary data.</text>
</comment>
<gene>
    <name evidence="4" type="ORF">AYW79_11695</name>
    <name evidence="5" type="ORF">B2M26_01370</name>
</gene>
<dbReference type="GO" id="GO:0016787">
    <property type="term" value="F:hydrolase activity"/>
    <property type="evidence" value="ECO:0007669"/>
    <property type="project" value="UniProtKB-KW"/>
</dbReference>
<dbReference type="Pfam" id="PF00702">
    <property type="entry name" value="Hydrolase"/>
    <property type="match status" value="1"/>
</dbReference>
<dbReference type="RefSeq" id="WP_067566063.1">
    <property type="nucleotide sequence ID" value="NZ_LSUQ01000044.1"/>
</dbReference>
<dbReference type="OrthoDB" id="9809962at2"/>
<protein>
    <recommendedName>
        <fullName evidence="8">Phosphoglycolate phosphatase</fullName>
    </recommendedName>
</protein>
<dbReference type="NCBIfam" id="TIGR01549">
    <property type="entry name" value="HAD-SF-IA-v1"/>
    <property type="match status" value="1"/>
</dbReference>